<keyword evidence="1" id="KW-0732">Signal</keyword>
<dbReference type="RefSeq" id="WP_074792489.1">
    <property type="nucleotide sequence ID" value="NZ_FOAD01000001.1"/>
</dbReference>
<dbReference type="OrthoDB" id="147794at2157"/>
<name>A0A1H7J3L5_HALLR</name>
<dbReference type="AlphaFoldDB" id="A0A1H7J3L5"/>
<evidence type="ECO:0000313" key="5">
    <source>
        <dbReference type="Proteomes" id="UP000183894"/>
    </source>
</evidence>
<proteinExistence type="predicted"/>
<evidence type="ECO:0000259" key="3">
    <source>
        <dbReference type="Pfam" id="PF13458"/>
    </source>
</evidence>
<protein>
    <submittedName>
        <fullName evidence="4">Amino acid/amide ABC transporter substrate-binding protein, HAAT family</fullName>
    </submittedName>
</protein>
<organism evidence="4 5">
    <name type="scientific">Haloferax larsenii</name>
    <dbReference type="NCBI Taxonomy" id="302484"/>
    <lineage>
        <taxon>Archaea</taxon>
        <taxon>Methanobacteriati</taxon>
        <taxon>Methanobacteriota</taxon>
        <taxon>Stenosarchaea group</taxon>
        <taxon>Halobacteria</taxon>
        <taxon>Halobacteriales</taxon>
        <taxon>Haloferacaceae</taxon>
        <taxon>Haloferax</taxon>
    </lineage>
</organism>
<feature type="compositionally biased region" description="Gly residues" evidence="2">
    <location>
        <begin position="37"/>
        <end position="47"/>
    </location>
</feature>
<sequence length="459" mass="48747">MSGSVDAANRTDRRTFLKKTGACSVLTAGLAGCVGTEGDGNGGGNGGTPTDEPTNGDTTGGTTTEMAGPERVLIGQPASLTGQWDFLQPAVSQSTDLAVQEINEAGGPLDATLEVQRRDTAVDPQQARQVVRQLVDSDEVHAINGLFSSEIVPLWDFLQEQQVPVVTPWPGTTFLDTRGGDKGTDDLSDDEWLWRTVIGDTVHTSGAAEAMIDEAGIEQMGILSATSAGEEGWTRQFVNWYESLGGEVVEVVSAQGGQSSYQSQLDRLFENDFEAWALSFALEDATTIIRNWDEGGYGRQLLMEDGLRDPGLIDAVGDIAEGAWIAAGSTEGPNFESFLPKFRDAGDASLHPWGVAAYDATNVIALAIHHAGEASHDAIQRSLGDVARGGGTTVTTFAEGKEALDNGEEINYEGAVTNVDFTPHGNVWGDVAVDRVTPDGFENEFTIGADKLQAEIDDY</sequence>
<dbReference type="Gene3D" id="3.40.50.2300">
    <property type="match status" value="2"/>
</dbReference>
<gene>
    <name evidence="4" type="ORF">SAMN04488691_1011082</name>
</gene>
<dbReference type="Pfam" id="PF13458">
    <property type="entry name" value="Peripla_BP_6"/>
    <property type="match status" value="1"/>
</dbReference>
<evidence type="ECO:0000256" key="1">
    <source>
        <dbReference type="ARBA" id="ARBA00022729"/>
    </source>
</evidence>
<evidence type="ECO:0000313" key="4">
    <source>
        <dbReference type="EMBL" id="SEK68550.1"/>
    </source>
</evidence>
<feature type="compositionally biased region" description="Low complexity" evidence="2">
    <location>
        <begin position="48"/>
        <end position="65"/>
    </location>
</feature>
<evidence type="ECO:0000256" key="2">
    <source>
        <dbReference type="SAM" id="MobiDB-lite"/>
    </source>
</evidence>
<accession>A0A1H7J3L5</accession>
<feature type="domain" description="Leucine-binding protein" evidence="3">
    <location>
        <begin position="74"/>
        <end position="383"/>
    </location>
</feature>
<dbReference type="SUPFAM" id="SSF53822">
    <property type="entry name" value="Periplasmic binding protein-like I"/>
    <property type="match status" value="1"/>
</dbReference>
<dbReference type="Proteomes" id="UP000183894">
    <property type="component" value="Unassembled WGS sequence"/>
</dbReference>
<reference evidence="4 5" key="1">
    <citation type="submission" date="2016-10" db="EMBL/GenBank/DDBJ databases">
        <authorList>
            <person name="de Groot N.N."/>
        </authorList>
    </citation>
    <scope>NUCLEOTIDE SEQUENCE [LARGE SCALE GENOMIC DNA]</scope>
    <source>
        <strain evidence="4 5">CDM_5</strain>
    </source>
</reference>
<dbReference type="InterPro" id="IPR028082">
    <property type="entry name" value="Peripla_BP_I"/>
</dbReference>
<dbReference type="EMBL" id="FOAD01000001">
    <property type="protein sequence ID" value="SEK68550.1"/>
    <property type="molecule type" value="Genomic_DNA"/>
</dbReference>
<feature type="region of interest" description="Disordered" evidence="2">
    <location>
        <begin position="37"/>
        <end position="69"/>
    </location>
</feature>
<dbReference type="InterPro" id="IPR028081">
    <property type="entry name" value="Leu-bd"/>
</dbReference>
<dbReference type="PANTHER" id="PTHR30483:SF6">
    <property type="entry name" value="PERIPLASMIC BINDING PROTEIN OF ABC TRANSPORTER FOR NATURAL AMINO ACIDS"/>
    <property type="match status" value="1"/>
</dbReference>
<dbReference type="PANTHER" id="PTHR30483">
    <property type="entry name" value="LEUCINE-SPECIFIC-BINDING PROTEIN"/>
    <property type="match status" value="1"/>
</dbReference>
<dbReference type="InterPro" id="IPR051010">
    <property type="entry name" value="BCAA_transport"/>
</dbReference>